<dbReference type="Pfam" id="PF00583">
    <property type="entry name" value="Acetyltransf_1"/>
    <property type="match status" value="1"/>
</dbReference>
<proteinExistence type="predicted"/>
<reference evidence="5 6" key="1">
    <citation type="journal article" date="2014" name="BMC Genomics">
        <title>Comparison of environmental and isolate Sulfobacillus genomes reveals diverse carbon, sulfur, nitrogen, and hydrogen metabolisms.</title>
        <authorList>
            <person name="Justice N.B."/>
            <person name="Norman A."/>
            <person name="Brown C.T."/>
            <person name="Singh A."/>
            <person name="Thomas B.C."/>
            <person name="Banfield J.F."/>
        </authorList>
    </citation>
    <scope>NUCLEOTIDE SEQUENCE [LARGE SCALE GENOMIC DNA]</scope>
    <source>
        <strain evidence="5">AMDSBA3</strain>
    </source>
</reference>
<dbReference type="InterPro" id="IPR000182">
    <property type="entry name" value="GNAT_dom"/>
</dbReference>
<evidence type="ECO:0000256" key="2">
    <source>
        <dbReference type="ARBA" id="ARBA00022741"/>
    </source>
</evidence>
<sequence>MRIILRDGRVAELRPPVSTAQDRDLLRQLFRRASTDSLYFRFFHVVAEISDQELDRMTQMTPGQSYALVCDAGEALWAIGNYVRTGADTAEVAFFVDDRMQGRGLGTLLLEHLAEHAWRDGFRHFVAYVLSENHQMLRVFRSSGFAVSQHWADGAIELTLPLGQTERQKSLMALREKLATAASLQPFFHPRTVAVVGASRDDERLGHRLLWHIVEGNFSGTVYPVNREAGSVHAIKAYARLSDIPEPVDLAFVVVPSRELLPIVNDAIYAGVKGLVITSSGLGDAGAQGQALEETIVAKLRRAGIRLVGPSSMGLVSTEPSVTLNASFAPQLPARGQLAVASHSSALGVAIMHYASRMGLGISSFVSLGNKPDVSVNDLLQYWEDDPETTAIMLYMESFGNPRKFSQIARRLTRHKPILAVKSARTRPLSEGSNPGRFQWDMSDAPVDALFRQSGIIRADTLEELFDVAAIITSQPLVRGGRVGLVTNSAAGTLLAEDSIHTLGLTLVEAIDVGFDSLAQGYNEAIPRMLARTDIDALAVLFVPVGDRETREVLEAVRRCAAQYFSQAQDPIPIVANILLANPTSDRFIDAGSRRIPVFAFPETALRALARVRDYGQFMMRPPGRIVDLAGVKVGEARLRVREALQSDDLVSLPAAVIERVWEAMGITIQKVPNQLSGNLAVAMASDALFGPILGVRRADGETRIRLIPVTDEDVLRLVPDAIRQTGDEDLWIDLLLRLSRLIEECPEIQSFEIVSIEVRNHCLRAGDYAMTVRPA</sequence>
<dbReference type="PROSITE" id="PS51186">
    <property type="entry name" value="GNAT"/>
    <property type="match status" value="1"/>
</dbReference>
<organism evidence="5 6">
    <name type="scientific">Sulfobacillus acidophilus</name>
    <dbReference type="NCBI Taxonomy" id="53633"/>
    <lineage>
        <taxon>Bacteria</taxon>
        <taxon>Bacillati</taxon>
        <taxon>Bacillota</taxon>
        <taxon>Clostridia</taxon>
        <taxon>Eubacteriales</taxon>
        <taxon>Clostridiales Family XVII. Incertae Sedis</taxon>
        <taxon>Sulfobacillus</taxon>
    </lineage>
</organism>
<dbReference type="Pfam" id="PF13380">
    <property type="entry name" value="CoA_binding_2"/>
    <property type="match status" value="1"/>
</dbReference>
<comment type="caution">
    <text evidence="5">The sequence shown here is derived from an EMBL/GenBank/DDBJ whole genome shotgun (WGS) entry which is preliminary data.</text>
</comment>
<evidence type="ECO:0000259" key="4">
    <source>
        <dbReference type="PROSITE" id="PS51186"/>
    </source>
</evidence>
<dbReference type="CDD" id="cd04301">
    <property type="entry name" value="NAT_SF"/>
    <property type="match status" value="1"/>
</dbReference>
<dbReference type="GO" id="GO:0016874">
    <property type="term" value="F:ligase activity"/>
    <property type="evidence" value="ECO:0007669"/>
    <property type="project" value="UniProtKB-KW"/>
</dbReference>
<dbReference type="InterPro" id="IPR036291">
    <property type="entry name" value="NAD(P)-bd_dom_sf"/>
</dbReference>
<evidence type="ECO:0000256" key="1">
    <source>
        <dbReference type="ARBA" id="ARBA00022598"/>
    </source>
</evidence>
<dbReference type="Gene3D" id="3.40.50.261">
    <property type="entry name" value="Succinyl-CoA synthetase domains"/>
    <property type="match status" value="2"/>
</dbReference>
<dbReference type="SUPFAM" id="SSF55729">
    <property type="entry name" value="Acyl-CoA N-acyltransferases (Nat)"/>
    <property type="match status" value="1"/>
</dbReference>
<gene>
    <name evidence="5" type="ORF">C7B45_12685</name>
</gene>
<dbReference type="SUPFAM" id="SSF51735">
    <property type="entry name" value="NAD(P)-binding Rossmann-fold domains"/>
    <property type="match status" value="1"/>
</dbReference>
<feature type="domain" description="N-acetyltransferase" evidence="4">
    <location>
        <begin position="11"/>
        <end position="163"/>
    </location>
</feature>
<dbReference type="EMBL" id="PXYV01000046">
    <property type="protein sequence ID" value="PSR20947.1"/>
    <property type="molecule type" value="Genomic_DNA"/>
</dbReference>
<dbReference type="PANTHER" id="PTHR43334:SF1">
    <property type="entry name" value="3-HYDROXYPROPIONATE--COA LIGASE [ADP-FORMING]"/>
    <property type="match status" value="1"/>
</dbReference>
<dbReference type="GO" id="GO:0005524">
    <property type="term" value="F:ATP binding"/>
    <property type="evidence" value="ECO:0007669"/>
    <property type="project" value="UniProtKB-KW"/>
</dbReference>
<dbReference type="InterPro" id="IPR016102">
    <property type="entry name" value="Succinyl-CoA_synth-like"/>
</dbReference>
<evidence type="ECO:0000313" key="6">
    <source>
        <dbReference type="Proteomes" id="UP000241848"/>
    </source>
</evidence>
<dbReference type="Pfam" id="PF13607">
    <property type="entry name" value="Succ_CoA_lig"/>
    <property type="match status" value="1"/>
</dbReference>
<dbReference type="AlphaFoldDB" id="A0A2T2WFC3"/>
<evidence type="ECO:0000256" key="3">
    <source>
        <dbReference type="ARBA" id="ARBA00022840"/>
    </source>
</evidence>
<dbReference type="Proteomes" id="UP000241848">
    <property type="component" value="Unassembled WGS sequence"/>
</dbReference>
<dbReference type="Gene3D" id="3.40.630.30">
    <property type="match status" value="1"/>
</dbReference>
<keyword evidence="3" id="KW-0067">ATP-binding</keyword>
<dbReference type="Gene3D" id="3.40.50.720">
    <property type="entry name" value="NAD(P)-binding Rossmann-like Domain"/>
    <property type="match status" value="1"/>
</dbReference>
<accession>A0A2T2WFC3</accession>
<keyword evidence="1" id="KW-0436">Ligase</keyword>
<dbReference type="InterPro" id="IPR016181">
    <property type="entry name" value="Acyl_CoA_acyltransferase"/>
</dbReference>
<dbReference type="SMART" id="SM00881">
    <property type="entry name" value="CoA_binding"/>
    <property type="match status" value="1"/>
</dbReference>
<dbReference type="SUPFAM" id="SSF52210">
    <property type="entry name" value="Succinyl-CoA synthetase domains"/>
    <property type="match status" value="2"/>
</dbReference>
<dbReference type="InterPro" id="IPR032875">
    <property type="entry name" value="Succ_CoA_lig_flav_dom"/>
</dbReference>
<name>A0A2T2WFC3_9FIRM</name>
<dbReference type="GO" id="GO:0016747">
    <property type="term" value="F:acyltransferase activity, transferring groups other than amino-acyl groups"/>
    <property type="evidence" value="ECO:0007669"/>
    <property type="project" value="InterPro"/>
</dbReference>
<keyword evidence="2" id="KW-0547">Nucleotide-binding</keyword>
<dbReference type="InterPro" id="IPR003781">
    <property type="entry name" value="CoA-bd"/>
</dbReference>
<dbReference type="PANTHER" id="PTHR43334">
    <property type="entry name" value="ACETATE--COA LIGASE [ADP-FORMING]"/>
    <property type="match status" value="1"/>
</dbReference>
<evidence type="ECO:0000313" key="5">
    <source>
        <dbReference type="EMBL" id="PSR20947.1"/>
    </source>
</evidence>
<protein>
    <submittedName>
        <fullName evidence="5">CoA-binding protein</fullName>
    </submittedName>
</protein>
<dbReference type="InterPro" id="IPR051538">
    <property type="entry name" value="Acyl-CoA_Synth/Transferase"/>
</dbReference>